<dbReference type="PIRSF" id="PIRSF036949">
    <property type="entry name" value="RPA32"/>
    <property type="match status" value="1"/>
</dbReference>
<dbReference type="STRING" id="1884261.A0A5C3QB02"/>
<evidence type="ECO:0000256" key="4">
    <source>
        <dbReference type="ARBA" id="ARBA00023125"/>
    </source>
</evidence>
<dbReference type="EMBL" id="ML178836">
    <property type="protein sequence ID" value="TFK98931.1"/>
    <property type="molecule type" value="Genomic_DNA"/>
</dbReference>
<feature type="compositionally biased region" description="Low complexity" evidence="6">
    <location>
        <begin position="177"/>
        <end position="198"/>
    </location>
</feature>
<dbReference type="InterPro" id="IPR014892">
    <property type="entry name" value="RPA_C"/>
</dbReference>
<proteinExistence type="inferred from homology"/>
<dbReference type="GO" id="GO:0000724">
    <property type="term" value="P:double-strand break repair via homologous recombination"/>
    <property type="evidence" value="ECO:0007669"/>
    <property type="project" value="TreeGrafter"/>
</dbReference>
<dbReference type="AlphaFoldDB" id="A0A5C3QB02"/>
<dbReference type="Gene3D" id="2.40.50.140">
    <property type="entry name" value="Nucleic acid-binding proteins"/>
    <property type="match status" value="1"/>
</dbReference>
<dbReference type="InterPro" id="IPR012340">
    <property type="entry name" value="NA-bd_OB-fold"/>
</dbReference>
<dbReference type="InterPro" id="IPR014646">
    <property type="entry name" value="Rfa2/RPA32"/>
</dbReference>
<sequence>MSQMGETYYGGGGYLSQGGNQSPGFGGSPGGKNRSDASHALRPLTINQIKQASQAHSDAEWVLDGHEIGQIVLIGTVMAVKRQTTNVSYSIADGTSKIEARQWIDSSMAEAEGVGNDDALMHQYVCVHGSLKMFGSQRYINATNVRKATPYQFYHWLLETMVIKLTLERGPPPRPGQAPQSRPPGIGGNASSAYAAQSAPQQTQSGMVQFAKCSPLQKKIAHYLLNQSSDDGTHVSLIAQHVGGDPMEISAALEGLLEDGHVYTTVDDEHFLISR</sequence>
<dbReference type="GO" id="GO:0005662">
    <property type="term" value="C:DNA replication factor A complex"/>
    <property type="evidence" value="ECO:0007669"/>
    <property type="project" value="TreeGrafter"/>
</dbReference>
<dbReference type="SUPFAM" id="SSF50249">
    <property type="entry name" value="Nucleic acid-binding proteins"/>
    <property type="match status" value="1"/>
</dbReference>
<dbReference type="Gene3D" id="1.10.10.10">
    <property type="entry name" value="Winged helix-like DNA-binding domain superfamily/Winged helix DNA-binding domain"/>
    <property type="match status" value="1"/>
</dbReference>
<name>A0A5C3QB02_9AGAR</name>
<dbReference type="InterPro" id="IPR036388">
    <property type="entry name" value="WH-like_DNA-bd_sf"/>
</dbReference>
<reference evidence="8 9" key="1">
    <citation type="journal article" date="2019" name="Nat. Ecol. Evol.">
        <title>Megaphylogeny resolves global patterns of mushroom evolution.</title>
        <authorList>
            <person name="Varga T."/>
            <person name="Krizsan K."/>
            <person name="Foldi C."/>
            <person name="Dima B."/>
            <person name="Sanchez-Garcia M."/>
            <person name="Sanchez-Ramirez S."/>
            <person name="Szollosi G.J."/>
            <person name="Szarkandi J.G."/>
            <person name="Papp V."/>
            <person name="Albert L."/>
            <person name="Andreopoulos W."/>
            <person name="Angelini C."/>
            <person name="Antonin V."/>
            <person name="Barry K.W."/>
            <person name="Bougher N.L."/>
            <person name="Buchanan P."/>
            <person name="Buyck B."/>
            <person name="Bense V."/>
            <person name="Catcheside P."/>
            <person name="Chovatia M."/>
            <person name="Cooper J."/>
            <person name="Damon W."/>
            <person name="Desjardin D."/>
            <person name="Finy P."/>
            <person name="Geml J."/>
            <person name="Haridas S."/>
            <person name="Hughes K."/>
            <person name="Justo A."/>
            <person name="Karasinski D."/>
            <person name="Kautmanova I."/>
            <person name="Kiss B."/>
            <person name="Kocsube S."/>
            <person name="Kotiranta H."/>
            <person name="LaButti K.M."/>
            <person name="Lechner B.E."/>
            <person name="Liimatainen K."/>
            <person name="Lipzen A."/>
            <person name="Lukacs Z."/>
            <person name="Mihaltcheva S."/>
            <person name="Morgado L.N."/>
            <person name="Niskanen T."/>
            <person name="Noordeloos M.E."/>
            <person name="Ohm R.A."/>
            <person name="Ortiz-Santana B."/>
            <person name="Ovrebo C."/>
            <person name="Racz N."/>
            <person name="Riley R."/>
            <person name="Savchenko A."/>
            <person name="Shiryaev A."/>
            <person name="Soop K."/>
            <person name="Spirin V."/>
            <person name="Szebenyi C."/>
            <person name="Tomsovsky M."/>
            <person name="Tulloss R.E."/>
            <person name="Uehling J."/>
            <person name="Grigoriev I.V."/>
            <person name="Vagvolgyi C."/>
            <person name="Papp T."/>
            <person name="Martin F.M."/>
            <person name="Miettinen O."/>
            <person name="Hibbett D.S."/>
            <person name="Nagy L.G."/>
        </authorList>
    </citation>
    <scope>NUCLEOTIDE SEQUENCE [LARGE SCALE GENOMIC DNA]</scope>
    <source>
        <strain evidence="8 9">CBS 309.79</strain>
    </source>
</reference>
<dbReference type="PANTHER" id="PTHR13989">
    <property type="entry name" value="REPLICATION PROTEIN A-RELATED"/>
    <property type="match status" value="1"/>
</dbReference>
<evidence type="ECO:0000313" key="9">
    <source>
        <dbReference type="Proteomes" id="UP000305067"/>
    </source>
</evidence>
<keyword evidence="9" id="KW-1185">Reference proteome</keyword>
<keyword evidence="4" id="KW-0238">DNA-binding</keyword>
<dbReference type="GO" id="GO:0035861">
    <property type="term" value="C:site of double-strand break"/>
    <property type="evidence" value="ECO:0007669"/>
    <property type="project" value="TreeGrafter"/>
</dbReference>
<dbReference type="GO" id="GO:0006260">
    <property type="term" value="P:DNA replication"/>
    <property type="evidence" value="ECO:0007669"/>
    <property type="project" value="UniProtKB-KW"/>
</dbReference>
<evidence type="ECO:0000256" key="1">
    <source>
        <dbReference type="ARBA" id="ARBA00004123"/>
    </source>
</evidence>
<dbReference type="GO" id="GO:0006289">
    <property type="term" value="P:nucleotide-excision repair"/>
    <property type="evidence" value="ECO:0007669"/>
    <property type="project" value="TreeGrafter"/>
</dbReference>
<keyword evidence="3" id="KW-0235">DNA replication</keyword>
<comment type="similarity">
    <text evidence="2">Belongs to the replication factor A protein 2 family.</text>
</comment>
<dbReference type="PANTHER" id="PTHR13989:SF16">
    <property type="entry name" value="REPLICATION PROTEIN A2"/>
    <property type="match status" value="1"/>
</dbReference>
<feature type="region of interest" description="Disordered" evidence="6">
    <location>
        <begin position="168"/>
        <end position="198"/>
    </location>
</feature>
<gene>
    <name evidence="8" type="ORF">BDV98DRAFT_552046</name>
</gene>
<evidence type="ECO:0000256" key="6">
    <source>
        <dbReference type="SAM" id="MobiDB-lite"/>
    </source>
</evidence>
<dbReference type="GO" id="GO:0000781">
    <property type="term" value="C:chromosome, telomeric region"/>
    <property type="evidence" value="ECO:0007669"/>
    <property type="project" value="TreeGrafter"/>
</dbReference>
<dbReference type="GO" id="GO:0003697">
    <property type="term" value="F:single-stranded DNA binding"/>
    <property type="evidence" value="ECO:0007669"/>
    <property type="project" value="TreeGrafter"/>
</dbReference>
<feature type="domain" description="Replication protein A C-terminal" evidence="7">
    <location>
        <begin position="186"/>
        <end position="269"/>
    </location>
</feature>
<dbReference type="SUPFAM" id="SSF46785">
    <property type="entry name" value="Winged helix' DNA-binding domain"/>
    <property type="match status" value="1"/>
</dbReference>
<evidence type="ECO:0000313" key="8">
    <source>
        <dbReference type="EMBL" id="TFK98931.1"/>
    </source>
</evidence>
<dbReference type="Pfam" id="PF08784">
    <property type="entry name" value="RPA_C"/>
    <property type="match status" value="1"/>
</dbReference>
<dbReference type="Proteomes" id="UP000305067">
    <property type="component" value="Unassembled WGS sequence"/>
</dbReference>
<accession>A0A5C3QB02</accession>
<organism evidence="8 9">
    <name type="scientific">Pterulicium gracile</name>
    <dbReference type="NCBI Taxonomy" id="1884261"/>
    <lineage>
        <taxon>Eukaryota</taxon>
        <taxon>Fungi</taxon>
        <taxon>Dikarya</taxon>
        <taxon>Basidiomycota</taxon>
        <taxon>Agaricomycotina</taxon>
        <taxon>Agaricomycetes</taxon>
        <taxon>Agaricomycetidae</taxon>
        <taxon>Agaricales</taxon>
        <taxon>Pleurotineae</taxon>
        <taxon>Pterulaceae</taxon>
        <taxon>Pterulicium</taxon>
    </lineage>
</organism>
<evidence type="ECO:0000259" key="7">
    <source>
        <dbReference type="Pfam" id="PF08784"/>
    </source>
</evidence>
<evidence type="ECO:0000256" key="5">
    <source>
        <dbReference type="ARBA" id="ARBA00023242"/>
    </source>
</evidence>
<evidence type="ECO:0000256" key="2">
    <source>
        <dbReference type="ARBA" id="ARBA00007815"/>
    </source>
</evidence>
<dbReference type="InterPro" id="IPR040260">
    <property type="entry name" value="RFA2-like"/>
</dbReference>
<dbReference type="OrthoDB" id="25571at2759"/>
<evidence type="ECO:0000256" key="3">
    <source>
        <dbReference type="ARBA" id="ARBA00022705"/>
    </source>
</evidence>
<keyword evidence="5" id="KW-0539">Nucleus</keyword>
<comment type="subcellular location">
    <subcellularLocation>
        <location evidence="1">Nucleus</location>
    </subcellularLocation>
</comment>
<dbReference type="InterPro" id="IPR036390">
    <property type="entry name" value="WH_DNA-bd_sf"/>
</dbReference>
<protein>
    <recommendedName>
        <fullName evidence="7">Replication protein A C-terminal domain-containing protein</fullName>
    </recommendedName>
</protein>